<keyword evidence="3" id="KW-1185">Reference proteome</keyword>
<dbReference type="EMBL" id="CAQQ02021899">
    <property type="status" value="NOT_ANNOTATED_CDS"/>
    <property type="molecule type" value="Genomic_DNA"/>
</dbReference>
<dbReference type="AlphaFoldDB" id="T1GHF1"/>
<proteinExistence type="predicted"/>
<feature type="compositionally biased region" description="Gly residues" evidence="1">
    <location>
        <begin position="233"/>
        <end position="251"/>
    </location>
</feature>
<dbReference type="EMBL" id="CAQQ02021902">
    <property type="status" value="NOT_ANNOTATED_CDS"/>
    <property type="molecule type" value="Genomic_DNA"/>
</dbReference>
<dbReference type="EnsemblMetazoa" id="MESCA002848-RA">
    <property type="protein sequence ID" value="MESCA002848-PA"/>
    <property type="gene ID" value="MESCA002848"/>
</dbReference>
<dbReference type="PANTHER" id="PTHR40240:SF1">
    <property type="entry name" value="PLEXUS, ISOFORM A"/>
    <property type="match status" value="1"/>
</dbReference>
<feature type="compositionally biased region" description="Polar residues" evidence="1">
    <location>
        <begin position="164"/>
        <end position="178"/>
    </location>
</feature>
<reference evidence="3" key="1">
    <citation type="submission" date="2013-02" db="EMBL/GenBank/DDBJ databases">
        <authorList>
            <person name="Hughes D."/>
        </authorList>
    </citation>
    <scope>NUCLEOTIDE SEQUENCE</scope>
    <source>
        <strain>Durham</strain>
        <strain evidence="3">NC isolate 2 -- Noor lab</strain>
    </source>
</reference>
<name>T1GHF1_MEGSC</name>
<dbReference type="Proteomes" id="UP000015102">
    <property type="component" value="Unassembled WGS sequence"/>
</dbReference>
<organism evidence="2 3">
    <name type="scientific">Megaselia scalaris</name>
    <name type="common">Humpbacked fly</name>
    <name type="synonym">Phora scalaris</name>
    <dbReference type="NCBI Taxonomy" id="36166"/>
    <lineage>
        <taxon>Eukaryota</taxon>
        <taxon>Metazoa</taxon>
        <taxon>Ecdysozoa</taxon>
        <taxon>Arthropoda</taxon>
        <taxon>Hexapoda</taxon>
        <taxon>Insecta</taxon>
        <taxon>Pterygota</taxon>
        <taxon>Neoptera</taxon>
        <taxon>Endopterygota</taxon>
        <taxon>Diptera</taxon>
        <taxon>Brachycera</taxon>
        <taxon>Muscomorpha</taxon>
        <taxon>Platypezoidea</taxon>
        <taxon>Phoridae</taxon>
        <taxon>Megaseliini</taxon>
        <taxon>Megaselia</taxon>
    </lineage>
</organism>
<reference evidence="2" key="2">
    <citation type="submission" date="2015-06" db="UniProtKB">
        <authorList>
            <consortium name="EnsemblMetazoa"/>
        </authorList>
    </citation>
    <scope>IDENTIFICATION</scope>
</reference>
<dbReference type="EMBL" id="CAQQ02021905">
    <property type="status" value="NOT_ANNOTATED_CDS"/>
    <property type="molecule type" value="Genomic_DNA"/>
</dbReference>
<dbReference type="EMBL" id="CAQQ02021901">
    <property type="status" value="NOT_ANNOTATED_CDS"/>
    <property type="molecule type" value="Genomic_DNA"/>
</dbReference>
<sequence>MKFENNLEHSKNVIFHKQSTPLPHISLDYAAKTQENERPYTIRKRPASVASSISSGGNATADRTTFVCYTCGVDSPSSQLHLVYCCSNAEREPYYPFIKDLEPFQNASPISPQGMVQICSSCLEKNSHRAEGGDPTTVNSSSNNLDALNNSNSNSSTIAYNSNHYHNNGSVSGQNTLPSGRYTPSDKSVSNLDAAGNVRFKPYESNSNSSSCHRSELKPFRRGDSRPNSPFGSTGGAGSATGNAGTNGGSGIVENGQGQHTCYVCKAQCSTNKMEWLLTSAEHMNWHAMHFPCLKNQNDTSGTNRVLACKDCVSHLSKQWENMDNERIPLEKRR</sequence>
<evidence type="ECO:0000256" key="1">
    <source>
        <dbReference type="SAM" id="MobiDB-lite"/>
    </source>
</evidence>
<dbReference type="PANTHER" id="PTHR40240">
    <property type="entry name" value="PLEXUS, ISOFORM A"/>
    <property type="match status" value="1"/>
</dbReference>
<protein>
    <submittedName>
        <fullName evidence="2">Uncharacterized protein</fullName>
    </submittedName>
</protein>
<evidence type="ECO:0000313" key="2">
    <source>
        <dbReference type="EnsemblMetazoa" id="MESCA002848-PA"/>
    </source>
</evidence>
<dbReference type="STRING" id="36166.T1GHF1"/>
<dbReference type="EMBL" id="CAQQ02021906">
    <property type="status" value="NOT_ANNOTATED_CDS"/>
    <property type="molecule type" value="Genomic_DNA"/>
</dbReference>
<accession>T1GHF1</accession>
<dbReference type="HOGENOM" id="CLU_832328_0_0_1"/>
<dbReference type="EMBL" id="CAQQ02021904">
    <property type="status" value="NOT_ANNOTATED_CDS"/>
    <property type="molecule type" value="Genomic_DNA"/>
</dbReference>
<evidence type="ECO:0000313" key="3">
    <source>
        <dbReference type="Proteomes" id="UP000015102"/>
    </source>
</evidence>
<feature type="compositionally biased region" description="Basic and acidic residues" evidence="1">
    <location>
        <begin position="213"/>
        <end position="225"/>
    </location>
</feature>
<dbReference type="EMBL" id="CAQQ02021900">
    <property type="status" value="NOT_ANNOTATED_CDS"/>
    <property type="molecule type" value="Genomic_DNA"/>
</dbReference>
<dbReference type="EMBL" id="CAQQ02021903">
    <property type="status" value="NOT_ANNOTATED_CDS"/>
    <property type="molecule type" value="Genomic_DNA"/>
</dbReference>
<feature type="region of interest" description="Disordered" evidence="1">
    <location>
        <begin position="129"/>
        <end position="252"/>
    </location>
</feature>
<feature type="compositionally biased region" description="Low complexity" evidence="1">
    <location>
        <begin position="139"/>
        <end position="163"/>
    </location>
</feature>